<reference evidence="1" key="1">
    <citation type="submission" date="2019-08" db="EMBL/GenBank/DDBJ databases">
        <authorList>
            <person name="Kucharzyk K."/>
            <person name="Murdoch R.W."/>
            <person name="Higgins S."/>
            <person name="Loffler F."/>
        </authorList>
    </citation>
    <scope>NUCLEOTIDE SEQUENCE</scope>
</reference>
<dbReference type="AlphaFoldDB" id="A0A644Z8U4"/>
<comment type="caution">
    <text evidence="1">The sequence shown here is derived from an EMBL/GenBank/DDBJ whole genome shotgun (WGS) entry which is preliminary data.</text>
</comment>
<organism evidence="1">
    <name type="scientific">bioreactor metagenome</name>
    <dbReference type="NCBI Taxonomy" id="1076179"/>
    <lineage>
        <taxon>unclassified sequences</taxon>
        <taxon>metagenomes</taxon>
        <taxon>ecological metagenomes</taxon>
    </lineage>
</organism>
<evidence type="ECO:0000313" key="1">
    <source>
        <dbReference type="EMBL" id="MPM37310.1"/>
    </source>
</evidence>
<name>A0A644Z8U4_9ZZZZ</name>
<dbReference type="EMBL" id="VSSQ01007901">
    <property type="protein sequence ID" value="MPM37310.1"/>
    <property type="molecule type" value="Genomic_DNA"/>
</dbReference>
<protein>
    <submittedName>
        <fullName evidence="1">Uncharacterized protein</fullName>
    </submittedName>
</protein>
<gene>
    <name evidence="1" type="ORF">SDC9_83919</name>
</gene>
<sequence length="352" mass="40620">MGDTSIELWMNQYQYDALKRILAEAGTSVETVIQARLMEFYMQTVPENERADINCRIEGERLAEVLRAEERRRFSVFRIVEDRQARCIECEHPFDLLNTALQTRRYLRHELGTESASFADYLLQSGKSISEKEYAERTGQYIDGSPNVTGVFDIDFDKGDFLTAQRNSGWTGFILKDVMTAVYHAYRKEDRSFKEKWGIFLERLDGRQMINTAHTADEDLQNSRRLSENDIHFSDEISEMNGRLNFYINTDFNVDQVFGTHVETTENDDWLNVYANFDMESRQVCDTLDLVLNRGDGGCEELTYQLDDVEKGILLEQMNAYCQKCEGLSLDAYCDSLQAEEGLSFGQGGHQL</sequence>
<proteinExistence type="predicted"/>
<accession>A0A644Z8U4</accession>